<dbReference type="Pfam" id="PF20326">
    <property type="entry name" value="DUF6621"/>
    <property type="match status" value="1"/>
</dbReference>
<reference evidence="1 2" key="1">
    <citation type="journal article" date="2021" name="Sci. Rep.">
        <title>The distribution of antibiotic resistance genes in chicken gut microbiota commensals.</title>
        <authorList>
            <person name="Juricova H."/>
            <person name="Matiasovicova J."/>
            <person name="Kubasova T."/>
            <person name="Cejkova D."/>
            <person name="Rychlik I."/>
        </authorList>
    </citation>
    <scope>NUCLEOTIDE SEQUENCE [LARGE SCALE GENOMIC DNA]</scope>
    <source>
        <strain evidence="1 2">An801</strain>
    </source>
</reference>
<name>A0ABS2EY34_9BACE</name>
<dbReference type="Proteomes" id="UP000703295">
    <property type="component" value="Unassembled WGS sequence"/>
</dbReference>
<comment type="caution">
    <text evidence="1">The sequence shown here is derived from an EMBL/GenBank/DDBJ whole genome shotgun (WGS) entry which is preliminary data.</text>
</comment>
<accession>A0ABS2EY34</accession>
<dbReference type="RefSeq" id="WP_204476382.1">
    <property type="nucleotide sequence ID" value="NZ_JACJJW010000032.1"/>
</dbReference>
<sequence>MEKKIPFASDVILIDAAFLDRVGGDMAAHFAPLVGRELPKADLAVLLECLALDAGLEPGQHEIQVIFVYDAAHDRMNFCTPSDLEKEIHGMAFQSRLGEFSLYAFQTSGMARREDLFCESLQLLMESKDARRVMLVPDEGEYGSAVAELAEKMKDKESVVVFGMNPPAHECSYRFEMLGFAVLQSLGIRAEEL</sequence>
<protein>
    <recommendedName>
        <fullName evidence="3">DUF1788 domain-containing protein</fullName>
    </recommendedName>
</protein>
<organism evidence="1 2">
    <name type="scientific">Bacteroides mediterraneensis</name>
    <dbReference type="NCBI Taxonomy" id="1841856"/>
    <lineage>
        <taxon>Bacteria</taxon>
        <taxon>Pseudomonadati</taxon>
        <taxon>Bacteroidota</taxon>
        <taxon>Bacteroidia</taxon>
        <taxon>Bacteroidales</taxon>
        <taxon>Bacteroidaceae</taxon>
        <taxon>Bacteroides</taxon>
    </lineage>
</organism>
<dbReference type="InterPro" id="IPR046729">
    <property type="entry name" value="DUF6621"/>
</dbReference>
<keyword evidence="2" id="KW-1185">Reference proteome</keyword>
<gene>
    <name evidence="1" type="ORF">H6A31_11105</name>
</gene>
<proteinExistence type="predicted"/>
<evidence type="ECO:0000313" key="1">
    <source>
        <dbReference type="EMBL" id="MBM6759218.1"/>
    </source>
</evidence>
<evidence type="ECO:0000313" key="2">
    <source>
        <dbReference type="Proteomes" id="UP000703295"/>
    </source>
</evidence>
<dbReference type="EMBL" id="JACJJW010000032">
    <property type="protein sequence ID" value="MBM6759218.1"/>
    <property type="molecule type" value="Genomic_DNA"/>
</dbReference>
<evidence type="ECO:0008006" key="3">
    <source>
        <dbReference type="Google" id="ProtNLM"/>
    </source>
</evidence>